<dbReference type="PIRSF" id="PIRSF017082">
    <property type="entry name" value="YflP"/>
    <property type="match status" value="1"/>
</dbReference>
<dbReference type="PANTHER" id="PTHR42928">
    <property type="entry name" value="TRICARBOXYLATE-BINDING PROTEIN"/>
    <property type="match status" value="1"/>
</dbReference>
<organism evidence="2 3">
    <name type="scientific">Variovorax guangxiensis</name>
    <dbReference type="NCBI Taxonomy" id="1775474"/>
    <lineage>
        <taxon>Bacteria</taxon>
        <taxon>Pseudomonadati</taxon>
        <taxon>Pseudomonadota</taxon>
        <taxon>Betaproteobacteria</taxon>
        <taxon>Burkholderiales</taxon>
        <taxon>Comamonadaceae</taxon>
        <taxon>Variovorax</taxon>
    </lineage>
</organism>
<name>A0A502DE34_9BURK</name>
<dbReference type="InterPro" id="IPR005064">
    <property type="entry name" value="BUG"/>
</dbReference>
<comment type="caution">
    <text evidence="2">The sequence shown here is derived from an EMBL/GenBank/DDBJ whole genome shotgun (WGS) entry which is preliminary data.</text>
</comment>
<comment type="similarity">
    <text evidence="1">Belongs to the UPF0065 (bug) family.</text>
</comment>
<dbReference type="Gene3D" id="3.40.190.10">
    <property type="entry name" value="Periplasmic binding protein-like II"/>
    <property type="match status" value="1"/>
</dbReference>
<dbReference type="PANTHER" id="PTHR42928:SF5">
    <property type="entry name" value="BLR1237 PROTEIN"/>
    <property type="match status" value="1"/>
</dbReference>
<sequence>MFYLTEHTSETYPGVRMRPILSSSTDAMLPPDAGALTRRRLLALGAAAPLMSLAGPAGAQSGAWPNRPVKLVVPFSAGGAADTSARAVGQRVGDILGQSLTIDNRTGGNAVVAANAVLGAPKDGYTFIWDAANQLTNPVLVKDLQIDYRTAFIPVTMAVRAPQALVVRHDFPAQTFDEFIAVARAKPGTISCGTPPSGAMGHLAVALLQQRAGIKLLHTPYRGGADAARDVMGGQIDAALITTSTARGTLATGKTRMLAVTSATRVQAYADVPTIAERGFPGYDMDDWFGLFAATGTPEGPIKRMEAAVAQAARDPALAAAVAPQGFVLVASSSREFSQWLNGQRELLQKLIRDANISIG</sequence>
<evidence type="ECO:0000256" key="1">
    <source>
        <dbReference type="ARBA" id="ARBA00006987"/>
    </source>
</evidence>
<protein>
    <submittedName>
        <fullName evidence="2">Tripartite tricarboxylate transporter substrate binding protein</fullName>
    </submittedName>
</protein>
<dbReference type="Proteomes" id="UP000319212">
    <property type="component" value="Unassembled WGS sequence"/>
</dbReference>
<dbReference type="OrthoDB" id="8678477at2"/>
<dbReference type="Gene3D" id="3.40.190.150">
    <property type="entry name" value="Bordetella uptake gene, domain 1"/>
    <property type="match status" value="1"/>
</dbReference>
<dbReference type="SUPFAM" id="SSF53850">
    <property type="entry name" value="Periplasmic binding protein-like II"/>
    <property type="match status" value="1"/>
</dbReference>
<gene>
    <name evidence="2" type="ORF">EAH82_18475</name>
</gene>
<evidence type="ECO:0000313" key="3">
    <source>
        <dbReference type="Proteomes" id="UP000319212"/>
    </source>
</evidence>
<evidence type="ECO:0000313" key="2">
    <source>
        <dbReference type="EMBL" id="TPG23845.1"/>
    </source>
</evidence>
<dbReference type="Pfam" id="PF03401">
    <property type="entry name" value="TctC"/>
    <property type="match status" value="1"/>
</dbReference>
<proteinExistence type="inferred from homology"/>
<dbReference type="CDD" id="cd07012">
    <property type="entry name" value="PBP2_Bug_TTT"/>
    <property type="match status" value="1"/>
</dbReference>
<dbReference type="InterPro" id="IPR042100">
    <property type="entry name" value="Bug_dom1"/>
</dbReference>
<accession>A0A502DE34</accession>
<dbReference type="EMBL" id="RCZI01000006">
    <property type="protein sequence ID" value="TPG23845.1"/>
    <property type="molecule type" value="Genomic_DNA"/>
</dbReference>
<reference evidence="2 3" key="1">
    <citation type="journal article" date="2019" name="Environ. Microbiol.">
        <title>Species interactions and distinct microbial communities in high Arctic permafrost affected cryosols are associated with the CH4 and CO2 gas fluxes.</title>
        <authorList>
            <person name="Altshuler I."/>
            <person name="Hamel J."/>
            <person name="Turney S."/>
            <person name="Magnuson E."/>
            <person name="Levesque R."/>
            <person name="Greer C."/>
            <person name="Whyte L.G."/>
        </authorList>
    </citation>
    <scope>NUCLEOTIDE SEQUENCE [LARGE SCALE GENOMIC DNA]</scope>
    <source>
        <strain evidence="2 3">S06.C</strain>
    </source>
</reference>
<dbReference type="AlphaFoldDB" id="A0A502DE34"/>